<reference evidence="11 12" key="1">
    <citation type="submission" date="2019-03" db="EMBL/GenBank/DDBJ databases">
        <title>Genomic Encyclopedia of Type Strains, Phase IV (KMG-IV): sequencing the most valuable type-strain genomes for metagenomic binning, comparative biology and taxonomic classification.</title>
        <authorList>
            <person name="Goeker M."/>
        </authorList>
    </citation>
    <scope>NUCLEOTIDE SEQUENCE [LARGE SCALE GENOMIC DNA]</scope>
    <source>
        <strain evidence="11 12">DSM 24984</strain>
    </source>
</reference>
<evidence type="ECO:0000256" key="6">
    <source>
        <dbReference type="ARBA" id="ARBA00022989"/>
    </source>
</evidence>
<dbReference type="Pfam" id="PF01554">
    <property type="entry name" value="MatE"/>
    <property type="match status" value="2"/>
</dbReference>
<dbReference type="InterPro" id="IPR002528">
    <property type="entry name" value="MATE_fam"/>
</dbReference>
<feature type="transmembrane region" description="Helical" evidence="10">
    <location>
        <begin position="161"/>
        <end position="181"/>
    </location>
</feature>
<evidence type="ECO:0000256" key="2">
    <source>
        <dbReference type="ARBA" id="ARBA00022448"/>
    </source>
</evidence>
<feature type="transmembrane region" description="Helical" evidence="10">
    <location>
        <begin position="277"/>
        <end position="297"/>
    </location>
</feature>
<keyword evidence="2" id="KW-0813">Transport</keyword>
<keyword evidence="5 10" id="KW-0812">Transmembrane</keyword>
<dbReference type="EMBL" id="SMGG01000004">
    <property type="protein sequence ID" value="TCK60534.1"/>
    <property type="molecule type" value="Genomic_DNA"/>
</dbReference>
<feature type="transmembrane region" description="Helical" evidence="10">
    <location>
        <begin position="134"/>
        <end position="154"/>
    </location>
</feature>
<keyword evidence="6 10" id="KW-1133">Transmembrane helix</keyword>
<feature type="transmembrane region" description="Helical" evidence="10">
    <location>
        <begin position="250"/>
        <end position="271"/>
    </location>
</feature>
<dbReference type="InterPro" id="IPR048279">
    <property type="entry name" value="MdtK-like"/>
</dbReference>
<dbReference type="NCBIfam" id="TIGR00797">
    <property type="entry name" value="matE"/>
    <property type="match status" value="1"/>
</dbReference>
<dbReference type="PIRSF" id="PIRSF006603">
    <property type="entry name" value="DinF"/>
    <property type="match status" value="1"/>
</dbReference>
<feature type="transmembrane region" description="Helical" evidence="10">
    <location>
        <begin position="350"/>
        <end position="370"/>
    </location>
</feature>
<dbReference type="Proteomes" id="UP000294614">
    <property type="component" value="Unassembled WGS sequence"/>
</dbReference>
<keyword evidence="12" id="KW-1185">Reference proteome</keyword>
<dbReference type="RefSeq" id="WP_132873318.1">
    <property type="nucleotide sequence ID" value="NZ_SMGG01000004.1"/>
</dbReference>
<evidence type="ECO:0000256" key="9">
    <source>
        <dbReference type="ARBA" id="ARBA00031636"/>
    </source>
</evidence>
<dbReference type="InterPro" id="IPR050222">
    <property type="entry name" value="MATE_MdtK"/>
</dbReference>
<dbReference type="GO" id="GO:0006811">
    <property type="term" value="P:monoatomic ion transport"/>
    <property type="evidence" value="ECO:0007669"/>
    <property type="project" value="UniProtKB-KW"/>
</dbReference>
<dbReference type="GO" id="GO:0042910">
    <property type="term" value="F:xenobiotic transmembrane transporter activity"/>
    <property type="evidence" value="ECO:0007669"/>
    <property type="project" value="InterPro"/>
</dbReference>
<feature type="transmembrane region" description="Helical" evidence="10">
    <location>
        <begin position="309"/>
        <end position="330"/>
    </location>
</feature>
<comment type="caution">
    <text evidence="11">The sequence shown here is derived from an EMBL/GenBank/DDBJ whole genome shotgun (WGS) entry which is preliminary data.</text>
</comment>
<evidence type="ECO:0000256" key="4">
    <source>
        <dbReference type="ARBA" id="ARBA00022475"/>
    </source>
</evidence>
<dbReference type="PANTHER" id="PTHR43298">
    <property type="entry name" value="MULTIDRUG RESISTANCE PROTEIN NORM-RELATED"/>
    <property type="match status" value="1"/>
</dbReference>
<sequence length="439" mass="48508">MIRLNDRYRRVLAISMPAVFHNFMNIVQSMVDMLFVGRISSVSLASVGVSMQYTTMLYAFMSIVYVGTNVLVSRFYGSKEMDRAGQTVYMMFLFSFVISLPLMYFCVFHSPFLFEILGTDAEVVRDGAIYLSTYSYAMPALFIQGVLFSGLNAIGQTKVPFYISIFGNLINVVLDWVLIFGKFGFPEMGVQGAALATAITIYCQLAVYIWYYLTFSEIRIVSKWDLTLLIRGIKVAVPAWLERIVAHPSYIVLSALVAKFGVDALAGYQVGLRIEGLAFMPGVGFIFASMALVGQGIGAGKPDEAEKDATAAVISASVIMGVLGLLMAVFPHGLARMFTDNEATIENAVWYLRIMGISQVPLAVCFVVSGSLRGAGDTNVTFYINTVSLWGLRILPAWILTFYVTNSVWVYLVAMIESVVRAGILLVRFRSGKWKSIKV</sequence>
<proteinExistence type="predicted"/>
<feature type="transmembrane region" description="Helical" evidence="10">
    <location>
        <begin position="382"/>
        <end position="403"/>
    </location>
</feature>
<evidence type="ECO:0000256" key="3">
    <source>
        <dbReference type="ARBA" id="ARBA00022449"/>
    </source>
</evidence>
<evidence type="ECO:0000256" key="5">
    <source>
        <dbReference type="ARBA" id="ARBA00022692"/>
    </source>
</evidence>
<dbReference type="GO" id="GO:0015297">
    <property type="term" value="F:antiporter activity"/>
    <property type="evidence" value="ECO:0007669"/>
    <property type="project" value="UniProtKB-KW"/>
</dbReference>
<evidence type="ECO:0000256" key="8">
    <source>
        <dbReference type="ARBA" id="ARBA00023136"/>
    </source>
</evidence>
<gene>
    <name evidence="11" type="ORF">C8D98_1410</name>
</gene>
<keyword evidence="8 10" id="KW-0472">Membrane</keyword>
<name>A0A4R1K8C2_9BACT</name>
<keyword evidence="3" id="KW-0050">Antiport</keyword>
<evidence type="ECO:0000313" key="12">
    <source>
        <dbReference type="Proteomes" id="UP000294614"/>
    </source>
</evidence>
<evidence type="ECO:0000256" key="10">
    <source>
        <dbReference type="SAM" id="Phobius"/>
    </source>
</evidence>
<feature type="transmembrane region" description="Helical" evidence="10">
    <location>
        <begin position="56"/>
        <end position="76"/>
    </location>
</feature>
<comment type="subcellular location">
    <subcellularLocation>
        <location evidence="1">Cell membrane</location>
        <topology evidence="1">Multi-pass membrane protein</topology>
    </subcellularLocation>
</comment>
<dbReference type="AlphaFoldDB" id="A0A4R1K8C2"/>
<accession>A0A4R1K8C2</accession>
<feature type="transmembrane region" description="Helical" evidence="10">
    <location>
        <begin position="409"/>
        <end position="429"/>
    </location>
</feature>
<evidence type="ECO:0000313" key="11">
    <source>
        <dbReference type="EMBL" id="TCK60534.1"/>
    </source>
</evidence>
<evidence type="ECO:0000256" key="7">
    <source>
        <dbReference type="ARBA" id="ARBA00023065"/>
    </source>
</evidence>
<dbReference type="PANTHER" id="PTHR43298:SF2">
    <property type="entry name" value="FMN_FAD EXPORTER YEEO-RELATED"/>
    <property type="match status" value="1"/>
</dbReference>
<evidence type="ECO:0000256" key="1">
    <source>
        <dbReference type="ARBA" id="ARBA00004651"/>
    </source>
</evidence>
<keyword evidence="4" id="KW-1003">Cell membrane</keyword>
<protein>
    <recommendedName>
        <fullName evidence="9">Multidrug-efflux transporter</fullName>
    </recommendedName>
</protein>
<feature type="transmembrane region" description="Helical" evidence="10">
    <location>
        <begin position="12"/>
        <end position="36"/>
    </location>
</feature>
<dbReference type="GO" id="GO:0005886">
    <property type="term" value="C:plasma membrane"/>
    <property type="evidence" value="ECO:0007669"/>
    <property type="project" value="UniProtKB-SubCell"/>
</dbReference>
<feature type="transmembrane region" description="Helical" evidence="10">
    <location>
        <begin position="88"/>
        <end position="114"/>
    </location>
</feature>
<feature type="transmembrane region" description="Helical" evidence="10">
    <location>
        <begin position="193"/>
        <end position="213"/>
    </location>
</feature>
<keyword evidence="7" id="KW-0406">Ion transport</keyword>
<dbReference type="OrthoDB" id="62420at2"/>
<dbReference type="CDD" id="cd13137">
    <property type="entry name" value="MATE_NorM_like"/>
    <property type="match status" value="1"/>
</dbReference>
<organism evidence="11 12">
    <name type="scientific">Seleniivibrio woodruffii</name>
    <dbReference type="NCBI Taxonomy" id="1078050"/>
    <lineage>
        <taxon>Bacteria</taxon>
        <taxon>Pseudomonadati</taxon>
        <taxon>Deferribacterota</taxon>
        <taxon>Deferribacteres</taxon>
        <taxon>Deferribacterales</taxon>
        <taxon>Geovibrionaceae</taxon>
        <taxon>Seleniivibrio</taxon>
    </lineage>
</organism>